<accession>A0A5R9GE29</accession>
<protein>
    <submittedName>
        <fullName evidence="3">DUF4855 domain-containing protein</fullName>
    </submittedName>
</protein>
<dbReference type="InterPro" id="IPR036116">
    <property type="entry name" value="FN3_sf"/>
</dbReference>
<organism evidence="3 4">
    <name type="scientific">Paenibacillus antri</name>
    <dbReference type="NCBI Taxonomy" id="2582848"/>
    <lineage>
        <taxon>Bacteria</taxon>
        <taxon>Bacillati</taxon>
        <taxon>Bacillota</taxon>
        <taxon>Bacilli</taxon>
        <taxon>Bacillales</taxon>
        <taxon>Paenibacillaceae</taxon>
        <taxon>Paenibacillus</taxon>
    </lineage>
</organism>
<dbReference type="RefSeq" id="WP_138194794.1">
    <property type="nucleotide sequence ID" value="NZ_VCIW01000008.1"/>
</dbReference>
<dbReference type="Gene3D" id="2.60.120.380">
    <property type="match status" value="1"/>
</dbReference>
<comment type="caution">
    <text evidence="3">The sequence shown here is derived from an EMBL/GenBank/DDBJ whole genome shotgun (WGS) entry which is preliminary data.</text>
</comment>
<feature type="chain" id="PRO_5039061974" evidence="1">
    <location>
        <begin position="25"/>
        <end position="1163"/>
    </location>
</feature>
<dbReference type="Gene3D" id="2.60.120.260">
    <property type="entry name" value="Galactose-binding domain-like"/>
    <property type="match status" value="1"/>
</dbReference>
<dbReference type="SUPFAM" id="SSF49265">
    <property type="entry name" value="Fibronectin type III"/>
    <property type="match status" value="1"/>
</dbReference>
<dbReference type="AlphaFoldDB" id="A0A5R9GE29"/>
<dbReference type="SMART" id="SM00060">
    <property type="entry name" value="FN3"/>
    <property type="match status" value="1"/>
</dbReference>
<sequence>MKRLNTVNRSALAALMAVSLFPAAAPGAGANESGFTNVALQRPYTVTAHVPDSDLAPYDVRTAGDTDTPGRELTNGRIAASKVGDAYFANAEWNGFSRQVARDIVVDLGSAKYIDSVVGGFLRERHAAVDLPRYAKLFLSDNGTDWYAAGERTKDHSTSQTVERVELGFDGVDATARYVKLEAEVGMFTFMDEIVVNGREPAEGDRPASALPPAPAIVDRPPPTLEDSGGVHHLYLSYYYPGRPELGDWSKEEFKSVVAHTDAAGDRTGWMFDSVLSIPIGGSYFDFDKKPAWDAYLDSLFSANLHFDALDQATGEAKAELGDPDRRTKVVVSIPYLAPDQSAASGSWGEVNGEPLNVLLDEVTPEQSFDARKKIIDWYTGEVERRFAEQGFEHLELAGFYWYHEEIGFATVYEEAIVRHTADRVHALGKKLFWIPFYQANGSTYWEELGFDAVMMQPNYMFKSHFAPNQYSATVDLSRLKNTAATAKRFGLGVEVEGDYHMSWPGWGTDYDGQLYNDEYARRKYYAYLNEYAKAGLNETVTGYYLGAKTVLQGFYNSTDPKVRDIYDETAAFAAGTYTPRTIEETVVPLPAGDSWSNMVQLEAKEGDVYSSYVAIAASQWLKFPMAAGEDWVVTVTPLEGKVGFETRLWGETQTKHSGFSYGKSDSVQSLVISNPTGAATQGVLRVFPETPSAKYKITLSRPVEDGTTQMNALRLPNQQPTAGAASAGQVVWYKLTGKPSYTLTLVPDGTAADFDLALYRDANSGAPEKVSANGAGAYETIQYTNVYADSFVYYLKVTAKTNGTYTIYNGVQPPGEQPELPGDGWETAMTLTAKEGVIYSGQIAGNGQHWFKFPIRAGEDWIVRLRPLGAANTVGGLETRYFHEAPAAVHPHGGFSYNNEWSVLPEHRLLVSQREPNDSFIVVRVTGMTTGGAYELSLERPVEDGASKLSALPLGNAYAALGEATAAGQDIWYKMSGLSQYAVEALPLGGADVDVAMYWNGAYTNVLASSAKPGDAAESFAYANPYDPKFVYFLKVTAKTPGRFVLGTKPGLPVYDVEAPSKPASFAAADVTKTGVTLAWEAASDNVGTVAYDLYRDDALIATVTGTSYADAGLERFTTYRYKLIARDAAGNASEAAVVEAFAFPGEGNANGLKKNEERKGE</sequence>
<evidence type="ECO:0000256" key="1">
    <source>
        <dbReference type="SAM" id="SignalP"/>
    </source>
</evidence>
<dbReference type="InterPro" id="IPR013783">
    <property type="entry name" value="Ig-like_fold"/>
</dbReference>
<proteinExistence type="predicted"/>
<dbReference type="InterPro" id="IPR032329">
    <property type="entry name" value="DUF4855"/>
</dbReference>
<reference evidence="3 4" key="1">
    <citation type="submission" date="2019-05" db="EMBL/GenBank/DDBJ databases">
        <authorList>
            <person name="Narsing Rao M.P."/>
            <person name="Li W.J."/>
        </authorList>
    </citation>
    <scope>NUCLEOTIDE SEQUENCE [LARGE SCALE GENOMIC DNA]</scope>
    <source>
        <strain evidence="3 4">SYSU_K30003</strain>
    </source>
</reference>
<dbReference type="Proteomes" id="UP000309676">
    <property type="component" value="Unassembled WGS sequence"/>
</dbReference>
<gene>
    <name evidence="3" type="ORF">FE782_13920</name>
</gene>
<dbReference type="Pfam" id="PF16147">
    <property type="entry name" value="DUF4855"/>
    <property type="match status" value="1"/>
</dbReference>
<dbReference type="InterPro" id="IPR003961">
    <property type="entry name" value="FN3_dom"/>
</dbReference>
<keyword evidence="4" id="KW-1185">Reference proteome</keyword>
<feature type="domain" description="Fibronectin type-III" evidence="2">
    <location>
        <begin position="1061"/>
        <end position="1134"/>
    </location>
</feature>
<evidence type="ECO:0000313" key="4">
    <source>
        <dbReference type="Proteomes" id="UP000309676"/>
    </source>
</evidence>
<dbReference type="OrthoDB" id="3799295at2"/>
<name>A0A5R9GE29_9BACL</name>
<evidence type="ECO:0000259" key="2">
    <source>
        <dbReference type="SMART" id="SM00060"/>
    </source>
</evidence>
<dbReference type="EMBL" id="VCIW01000008">
    <property type="protein sequence ID" value="TLS51598.1"/>
    <property type="molecule type" value="Genomic_DNA"/>
</dbReference>
<dbReference type="Gene3D" id="2.60.40.10">
    <property type="entry name" value="Immunoglobulins"/>
    <property type="match status" value="1"/>
</dbReference>
<evidence type="ECO:0000313" key="3">
    <source>
        <dbReference type="EMBL" id="TLS51598.1"/>
    </source>
</evidence>
<feature type="signal peptide" evidence="1">
    <location>
        <begin position="1"/>
        <end position="24"/>
    </location>
</feature>
<keyword evidence="1" id="KW-0732">Signal</keyword>
<dbReference type="CDD" id="cd00063">
    <property type="entry name" value="FN3"/>
    <property type="match status" value="1"/>
</dbReference>